<dbReference type="Proteomes" id="UP000184330">
    <property type="component" value="Unassembled WGS sequence"/>
</dbReference>
<feature type="compositionally biased region" description="Polar residues" evidence="2">
    <location>
        <begin position="62"/>
        <end position="86"/>
    </location>
</feature>
<feature type="compositionally biased region" description="Polar residues" evidence="2">
    <location>
        <begin position="28"/>
        <end position="43"/>
    </location>
</feature>
<organism evidence="3 4">
    <name type="scientific">Phialocephala subalpina</name>
    <dbReference type="NCBI Taxonomy" id="576137"/>
    <lineage>
        <taxon>Eukaryota</taxon>
        <taxon>Fungi</taxon>
        <taxon>Dikarya</taxon>
        <taxon>Ascomycota</taxon>
        <taxon>Pezizomycotina</taxon>
        <taxon>Leotiomycetes</taxon>
        <taxon>Helotiales</taxon>
        <taxon>Mollisiaceae</taxon>
        <taxon>Phialocephala</taxon>
        <taxon>Phialocephala fortinii species complex</taxon>
    </lineage>
</organism>
<reference evidence="3 4" key="1">
    <citation type="submission" date="2016-03" db="EMBL/GenBank/DDBJ databases">
        <authorList>
            <person name="Ploux O."/>
        </authorList>
    </citation>
    <scope>NUCLEOTIDE SEQUENCE [LARGE SCALE GENOMIC DNA]</scope>
    <source>
        <strain evidence="3 4">UAMH 11012</strain>
    </source>
</reference>
<dbReference type="AlphaFoldDB" id="A0A1L7XWV3"/>
<evidence type="ECO:0000313" key="3">
    <source>
        <dbReference type="EMBL" id="CZR69523.1"/>
    </source>
</evidence>
<name>A0A1L7XWV3_9HELO</name>
<proteinExistence type="predicted"/>
<feature type="coiled-coil region" evidence="1">
    <location>
        <begin position="164"/>
        <end position="192"/>
    </location>
</feature>
<keyword evidence="1" id="KW-0175">Coiled coil</keyword>
<evidence type="ECO:0000256" key="1">
    <source>
        <dbReference type="SAM" id="Coils"/>
    </source>
</evidence>
<evidence type="ECO:0000313" key="4">
    <source>
        <dbReference type="Proteomes" id="UP000184330"/>
    </source>
</evidence>
<keyword evidence="4" id="KW-1185">Reference proteome</keyword>
<protein>
    <submittedName>
        <fullName evidence="3">Uncharacterized protein</fullName>
    </submittedName>
</protein>
<accession>A0A1L7XWV3</accession>
<dbReference type="OrthoDB" id="5412996at2759"/>
<feature type="region of interest" description="Disordered" evidence="2">
    <location>
        <begin position="28"/>
        <end position="95"/>
    </location>
</feature>
<gene>
    <name evidence="3" type="ORF">PAC_19423</name>
</gene>
<dbReference type="STRING" id="576137.A0A1L7XWV3"/>
<sequence>MPSMLIIHPIDESRSSHSEEQWFQNVVESTSRNNRLRSTTNTPLEPPQASRTTRDLTSTRSPILNNCPIQPTQDLLPSHLPSNNISRPKPHHGDQPRMEQFLQALERVEAKSGSRGKQLSGPCLSTRMRDSWRTNRFWFNYGIRKSFDVDAVYWAVLHDGSAGVDSLDDEVRAEMESIKQMKMEQLKAYKEERASRFSKRGSE</sequence>
<evidence type="ECO:0000256" key="2">
    <source>
        <dbReference type="SAM" id="MobiDB-lite"/>
    </source>
</evidence>
<dbReference type="EMBL" id="FJOG01000072">
    <property type="protein sequence ID" value="CZR69523.1"/>
    <property type="molecule type" value="Genomic_DNA"/>
</dbReference>